<protein>
    <recommendedName>
        <fullName evidence="3">Thiol-disulfide oxidoreductase DCC</fullName>
    </recommendedName>
</protein>
<dbReference type="AlphaFoldDB" id="A0AAV5JU30"/>
<proteinExistence type="predicted"/>
<dbReference type="PANTHER" id="PTHR33639">
    <property type="entry name" value="THIOL-DISULFIDE OXIDOREDUCTASE DCC"/>
    <property type="match status" value="1"/>
</dbReference>
<reference evidence="1 2" key="1">
    <citation type="journal article" date="2021" name="Commun. Biol.">
        <title>The genome of Shorea leprosula (Dipterocarpaceae) highlights the ecological relevance of drought in aseasonal tropical rainforests.</title>
        <authorList>
            <person name="Ng K.K.S."/>
            <person name="Kobayashi M.J."/>
            <person name="Fawcett J.A."/>
            <person name="Hatakeyama M."/>
            <person name="Paape T."/>
            <person name="Ng C.H."/>
            <person name="Ang C.C."/>
            <person name="Tnah L.H."/>
            <person name="Lee C.T."/>
            <person name="Nishiyama T."/>
            <person name="Sese J."/>
            <person name="O'Brien M.J."/>
            <person name="Copetti D."/>
            <person name="Mohd Noor M.I."/>
            <person name="Ong R.C."/>
            <person name="Putra M."/>
            <person name="Sireger I.Z."/>
            <person name="Indrioko S."/>
            <person name="Kosugi Y."/>
            <person name="Izuno A."/>
            <person name="Isagi Y."/>
            <person name="Lee S.L."/>
            <person name="Shimizu K.K."/>
        </authorList>
    </citation>
    <scope>NUCLEOTIDE SEQUENCE [LARGE SCALE GENOMIC DNA]</scope>
    <source>
        <strain evidence="1">214</strain>
    </source>
</reference>
<dbReference type="InterPro" id="IPR007263">
    <property type="entry name" value="DCC1-like"/>
</dbReference>
<dbReference type="GO" id="GO:0015035">
    <property type="term" value="F:protein-disulfide reductase activity"/>
    <property type="evidence" value="ECO:0007669"/>
    <property type="project" value="InterPro"/>
</dbReference>
<organism evidence="1 2">
    <name type="scientific">Rubroshorea leprosula</name>
    <dbReference type="NCBI Taxonomy" id="152421"/>
    <lineage>
        <taxon>Eukaryota</taxon>
        <taxon>Viridiplantae</taxon>
        <taxon>Streptophyta</taxon>
        <taxon>Embryophyta</taxon>
        <taxon>Tracheophyta</taxon>
        <taxon>Spermatophyta</taxon>
        <taxon>Magnoliopsida</taxon>
        <taxon>eudicotyledons</taxon>
        <taxon>Gunneridae</taxon>
        <taxon>Pentapetalae</taxon>
        <taxon>rosids</taxon>
        <taxon>malvids</taxon>
        <taxon>Malvales</taxon>
        <taxon>Dipterocarpaceae</taxon>
        <taxon>Rubroshorea</taxon>
    </lineage>
</organism>
<dbReference type="Proteomes" id="UP001054252">
    <property type="component" value="Unassembled WGS sequence"/>
</dbReference>
<sequence length="260" mass="29046">MAKLNSIKNFEGNRKASRFPGTDLGFKESTKMERMLMKRIANLAIARAKVAAPFPANPRRPLDCQLLSSSSFSSTSTRVVSGSAANVSDVSEEQDDLVYCNPPASSSVKPVLPDILQPGVVIYDGVCHLCHGGVKWVIGVDKYRHIKFCCLQSKAAEPYLRVSGLDREDVLRRFLFVEGPGLYHQGSTAALRVLSYLPFPYSALSTLLIIPTPLRDAVYDYVAKRRYDWFGKAEDCLVLQEKELLERFVDGEELMDRSDF</sequence>
<dbReference type="EMBL" id="BPVZ01000041">
    <property type="protein sequence ID" value="GKV14441.1"/>
    <property type="molecule type" value="Genomic_DNA"/>
</dbReference>
<evidence type="ECO:0000313" key="2">
    <source>
        <dbReference type="Proteomes" id="UP001054252"/>
    </source>
</evidence>
<evidence type="ECO:0008006" key="3">
    <source>
        <dbReference type="Google" id="ProtNLM"/>
    </source>
</evidence>
<dbReference type="Pfam" id="PF04134">
    <property type="entry name" value="DCC1-like"/>
    <property type="match status" value="1"/>
</dbReference>
<keyword evidence="2" id="KW-1185">Reference proteome</keyword>
<gene>
    <name evidence="1" type="ORF">SLEP1_g25324</name>
</gene>
<evidence type="ECO:0000313" key="1">
    <source>
        <dbReference type="EMBL" id="GKV14441.1"/>
    </source>
</evidence>
<dbReference type="InterPro" id="IPR052927">
    <property type="entry name" value="DCC_oxidoreductase"/>
</dbReference>
<name>A0AAV5JU30_9ROSI</name>
<dbReference type="PANTHER" id="PTHR33639:SF1">
    <property type="entry name" value="T23E23.25"/>
    <property type="match status" value="1"/>
</dbReference>
<comment type="caution">
    <text evidence="1">The sequence shown here is derived from an EMBL/GenBank/DDBJ whole genome shotgun (WGS) entry which is preliminary data.</text>
</comment>
<accession>A0AAV5JU30</accession>